<feature type="compositionally biased region" description="Polar residues" evidence="1">
    <location>
        <begin position="236"/>
        <end position="246"/>
    </location>
</feature>
<keyword evidence="2" id="KW-0812">Transmembrane</keyword>
<accession>A0A4Z0L731</accession>
<feature type="compositionally biased region" description="Low complexity" evidence="1">
    <location>
        <begin position="100"/>
        <end position="118"/>
    </location>
</feature>
<proteinExistence type="predicted"/>
<dbReference type="OrthoDB" id="1113942at2"/>
<evidence type="ECO:0000256" key="2">
    <source>
        <dbReference type="SAM" id="Phobius"/>
    </source>
</evidence>
<feature type="transmembrane region" description="Helical" evidence="2">
    <location>
        <begin position="43"/>
        <end position="63"/>
    </location>
</feature>
<keyword evidence="2" id="KW-0472">Membrane</keyword>
<reference evidence="3 4" key="1">
    <citation type="submission" date="2019-04" db="EMBL/GenBank/DDBJ databases">
        <title>Flavobacterium sp. strain DS2-A Genome sequencing and assembly.</title>
        <authorList>
            <person name="Kim I."/>
        </authorList>
    </citation>
    <scope>NUCLEOTIDE SEQUENCE [LARGE SCALE GENOMIC DNA]</scope>
    <source>
        <strain evidence="3 4">DS2-A</strain>
    </source>
</reference>
<organism evidence="3 4">
    <name type="scientific">Flavobacterium humi</name>
    <dbReference type="NCBI Taxonomy" id="2562683"/>
    <lineage>
        <taxon>Bacteria</taxon>
        <taxon>Pseudomonadati</taxon>
        <taxon>Bacteroidota</taxon>
        <taxon>Flavobacteriia</taxon>
        <taxon>Flavobacteriales</taxon>
        <taxon>Flavobacteriaceae</taxon>
        <taxon>Flavobacterium</taxon>
    </lineage>
</organism>
<protein>
    <recommendedName>
        <fullName evidence="5">Outer membrane protein beta-barrel domain-containing protein</fullName>
    </recommendedName>
</protein>
<sequence>MSERKNIERLFQEKFKDFEAAPPPQVWAGIESKLEKKESKPTAAVPFWLKASGIAAVLLLGYFTADNYSKVAHYFNTDAKQPETVVSAGSSNTGNAQGDTTNNNKEGNIGNGNTANGNLQENPIAGQEDAVVLHDNTTGNEKPSLLNPGQTHNASQESVVSSAQSNNRAAIPTGKNRKSEQSRFKNQDNTTLQHDQDIAVAATSQAKKEGGKKSNNSDKATELALSGDNQRDHQKQSIAENNTGEQGQEVRDGIAAKDKNRTETAQNKSRMAKLSEEIIKKAGVANGMAITEGKNSSAANASNQTRNPDKNISLFNEGKNASAFNTANPAFSTTVKTVKDSAIIAAAENPLEKILKEKENKDKEEKKVAANSTKWKIRPNVGPVYMSASKGSPIDGQFGDNAKEYEKNISIGLGVDYAVTSKIALRTGISKLDLGYHTNGIVYYEDLNSRGTNSIILRNINLRPEASRMVVEDRDMPASQELAFQDKEEGYLSQQMDYMEVPVEVSYTLIDKKFGLQLITGLSTLFLSGNEVSVVSNGFSTTLGEANNLNKVHFSTNIGLGVKYSFWKSFEANFEPTFKYQINTFNENSGGFKPYVIGLYTGISFRF</sequence>
<evidence type="ECO:0008006" key="5">
    <source>
        <dbReference type="Google" id="ProtNLM"/>
    </source>
</evidence>
<evidence type="ECO:0000313" key="4">
    <source>
        <dbReference type="Proteomes" id="UP000297407"/>
    </source>
</evidence>
<evidence type="ECO:0000256" key="1">
    <source>
        <dbReference type="SAM" id="MobiDB-lite"/>
    </source>
</evidence>
<comment type="caution">
    <text evidence="3">The sequence shown here is derived from an EMBL/GenBank/DDBJ whole genome shotgun (WGS) entry which is preliminary data.</text>
</comment>
<name>A0A4Z0L731_9FLAO</name>
<feature type="compositionally biased region" description="Basic and acidic residues" evidence="1">
    <location>
        <begin position="206"/>
        <end position="221"/>
    </location>
</feature>
<feature type="compositionally biased region" description="Polar residues" evidence="1">
    <location>
        <begin position="87"/>
        <end position="99"/>
    </location>
</feature>
<dbReference type="AlphaFoldDB" id="A0A4Z0L731"/>
<feature type="compositionally biased region" description="Basic and acidic residues" evidence="1">
    <location>
        <begin position="177"/>
        <end position="186"/>
    </location>
</feature>
<feature type="compositionally biased region" description="Low complexity" evidence="1">
    <location>
        <begin position="153"/>
        <end position="166"/>
    </location>
</feature>
<keyword evidence="4" id="KW-1185">Reference proteome</keyword>
<evidence type="ECO:0000313" key="3">
    <source>
        <dbReference type="EMBL" id="TGD57589.1"/>
    </source>
</evidence>
<dbReference type="Proteomes" id="UP000297407">
    <property type="component" value="Unassembled WGS sequence"/>
</dbReference>
<feature type="compositionally biased region" description="Polar residues" evidence="1">
    <location>
        <begin position="136"/>
        <end position="152"/>
    </location>
</feature>
<dbReference type="EMBL" id="SRLH01000005">
    <property type="protein sequence ID" value="TGD57589.1"/>
    <property type="molecule type" value="Genomic_DNA"/>
</dbReference>
<dbReference type="RefSeq" id="WP_135526625.1">
    <property type="nucleotide sequence ID" value="NZ_SRLH01000005.1"/>
</dbReference>
<feature type="region of interest" description="Disordered" evidence="1">
    <location>
        <begin position="136"/>
        <end position="272"/>
    </location>
</feature>
<keyword evidence="2" id="KW-1133">Transmembrane helix</keyword>
<gene>
    <name evidence="3" type="ORF">E4635_10385</name>
</gene>
<feature type="compositionally biased region" description="Basic and acidic residues" evidence="1">
    <location>
        <begin position="248"/>
        <end position="262"/>
    </location>
</feature>
<feature type="region of interest" description="Disordered" evidence="1">
    <location>
        <begin position="85"/>
        <end position="121"/>
    </location>
</feature>